<dbReference type="EMBL" id="VMRJ01000001">
    <property type="protein sequence ID" value="TVT43245.1"/>
    <property type="molecule type" value="Genomic_DNA"/>
</dbReference>
<dbReference type="OrthoDB" id="8866982at2"/>
<protein>
    <recommendedName>
        <fullName evidence="3">PcfJ-like protein</fullName>
    </recommendedName>
</protein>
<comment type="caution">
    <text evidence="1">The sequence shown here is derived from an EMBL/GenBank/DDBJ whole genome shotgun (WGS) entry which is preliminary data.</text>
</comment>
<reference evidence="1 2" key="1">
    <citation type="submission" date="2019-07" db="EMBL/GenBank/DDBJ databases">
        <title>Hymenobacter sp. straun FUR1 Genome sequencing and assembly.</title>
        <authorList>
            <person name="Chhetri G."/>
        </authorList>
    </citation>
    <scope>NUCLEOTIDE SEQUENCE [LARGE SCALE GENOMIC DNA]</scope>
    <source>
        <strain evidence="1 2">Fur1</strain>
    </source>
</reference>
<evidence type="ECO:0008006" key="3">
    <source>
        <dbReference type="Google" id="ProtNLM"/>
    </source>
</evidence>
<dbReference type="RefSeq" id="WP_144844555.1">
    <property type="nucleotide sequence ID" value="NZ_VMRJ01000001.1"/>
</dbReference>
<sequence length="436" mass="49378">MANRHKPLPWRVRVAQAADVALAQRPTWEKWPLPRQINFLFSAEGETEISRLAQPHSLLAALHRHLGGRSANEQWRIGHLLRQLALRSTVLFSRPELAPALVQLGLHFHRRRRELDDWQPPSKNAFRQLDSLVRHLFDGFGDVPAWVRHRWGQSPDQRNDLCLSALLVHLGSGQPLRSFVGLPVHLSKRQAHLMQQAPAGCTFHEAYRYAQLAERGAPEYLGVMLASPLGRLPIGADDELYLAVLDLFRAEPEVDAWQFGPVCDYVRLRRYQGTPTEPAQPGFSVRGRTLASLLAGTARWQRSLGRTRANPHFNQLLNTTWPGLPVPGFVGGTGDWVCIRQLLSYPELLEEGQQMQHCVASFMHRCVRGQAGIYSLTLGGARKLTLQLSPERRLVQVRGKYNRSPTAEESGWVLSWLRQEGISAIDRVWDQYYALA</sequence>
<dbReference type="Proteomes" id="UP000317624">
    <property type="component" value="Unassembled WGS sequence"/>
</dbReference>
<evidence type="ECO:0000313" key="2">
    <source>
        <dbReference type="Proteomes" id="UP000317624"/>
    </source>
</evidence>
<organism evidence="1 2">
    <name type="scientific">Hymenobacter setariae</name>
    <dbReference type="NCBI Taxonomy" id="2594794"/>
    <lineage>
        <taxon>Bacteria</taxon>
        <taxon>Pseudomonadati</taxon>
        <taxon>Bacteroidota</taxon>
        <taxon>Cytophagia</taxon>
        <taxon>Cytophagales</taxon>
        <taxon>Hymenobacteraceae</taxon>
        <taxon>Hymenobacter</taxon>
    </lineage>
</organism>
<name>A0A558C364_9BACT</name>
<gene>
    <name evidence="1" type="ORF">FNT36_03905</name>
</gene>
<dbReference type="InterPro" id="IPR025586">
    <property type="entry name" value="PcfJ"/>
</dbReference>
<evidence type="ECO:0000313" key="1">
    <source>
        <dbReference type="EMBL" id="TVT43245.1"/>
    </source>
</evidence>
<keyword evidence="2" id="KW-1185">Reference proteome</keyword>
<dbReference type="AlphaFoldDB" id="A0A558C364"/>
<dbReference type="Pfam" id="PF14284">
    <property type="entry name" value="PcfJ"/>
    <property type="match status" value="1"/>
</dbReference>
<proteinExistence type="predicted"/>
<accession>A0A558C364</accession>